<reference evidence="5 6" key="1">
    <citation type="submission" date="2018-08" db="EMBL/GenBank/DDBJ databases">
        <title>Aphanomyces genome sequencing and annotation.</title>
        <authorList>
            <person name="Minardi D."/>
            <person name="Oidtmann B."/>
            <person name="Van Der Giezen M."/>
            <person name="Studholme D.J."/>
        </authorList>
    </citation>
    <scope>NUCLEOTIDE SEQUENCE [LARGE SCALE GENOMIC DNA]</scope>
    <source>
        <strain evidence="5 6">Kv</strain>
    </source>
</reference>
<name>A0A396ZRP6_APHAT</name>
<dbReference type="InterPro" id="IPR027417">
    <property type="entry name" value="P-loop_NTPase"/>
</dbReference>
<evidence type="ECO:0000256" key="2">
    <source>
        <dbReference type="ARBA" id="ARBA00022741"/>
    </source>
</evidence>
<keyword evidence="3" id="KW-0378">Hydrolase</keyword>
<protein>
    <recommendedName>
        <fullName evidence="7">Chromatin-remodeling ATPase INO80</fullName>
    </recommendedName>
</protein>
<dbReference type="GO" id="GO:0004386">
    <property type="term" value="F:helicase activity"/>
    <property type="evidence" value="ECO:0007669"/>
    <property type="project" value="UniProtKB-KW"/>
</dbReference>
<gene>
    <name evidence="5" type="ORF">DYB36_012661</name>
</gene>
<dbReference type="AlphaFoldDB" id="A0A396ZRP6"/>
<dbReference type="GO" id="GO:0003677">
    <property type="term" value="F:DNA binding"/>
    <property type="evidence" value="ECO:0007669"/>
    <property type="project" value="UniProtKB-KW"/>
</dbReference>
<keyword evidence="2" id="KW-0547">Nucleotide-binding</keyword>
<keyword evidence="4" id="KW-0067">ATP-binding</keyword>
<dbReference type="VEuPathDB" id="FungiDB:H257_09921"/>
<dbReference type="Proteomes" id="UP000265427">
    <property type="component" value="Unassembled WGS sequence"/>
</dbReference>
<evidence type="ECO:0008006" key="7">
    <source>
        <dbReference type="Google" id="ProtNLM"/>
    </source>
</evidence>
<dbReference type="GO" id="GO:0016887">
    <property type="term" value="F:ATP hydrolysis activity"/>
    <property type="evidence" value="ECO:0007669"/>
    <property type="project" value="TreeGrafter"/>
</dbReference>
<dbReference type="PANTHER" id="PTHR45685:SF1">
    <property type="entry name" value="HELICASE SRCAP"/>
    <property type="match status" value="1"/>
</dbReference>
<dbReference type="EMBL" id="QUSZ01010784">
    <property type="protein sequence ID" value="RHX97841.1"/>
    <property type="molecule type" value="Genomic_DNA"/>
</dbReference>
<evidence type="ECO:0000256" key="4">
    <source>
        <dbReference type="ARBA" id="ARBA00022840"/>
    </source>
</evidence>
<dbReference type="PANTHER" id="PTHR45685">
    <property type="entry name" value="HELICASE SRCAP-RELATED"/>
    <property type="match status" value="1"/>
</dbReference>
<evidence type="ECO:0000313" key="6">
    <source>
        <dbReference type="Proteomes" id="UP000265427"/>
    </source>
</evidence>
<dbReference type="GO" id="GO:0006338">
    <property type="term" value="P:chromatin remodeling"/>
    <property type="evidence" value="ECO:0007669"/>
    <property type="project" value="TreeGrafter"/>
</dbReference>
<dbReference type="Gene3D" id="3.40.50.300">
    <property type="entry name" value="P-loop containing nucleotide triphosphate hydrolases"/>
    <property type="match status" value="2"/>
</dbReference>
<dbReference type="GO" id="GO:0000812">
    <property type="term" value="C:Swr1 complex"/>
    <property type="evidence" value="ECO:0007669"/>
    <property type="project" value="TreeGrafter"/>
</dbReference>
<proteinExistence type="predicted"/>
<dbReference type="GO" id="GO:0042393">
    <property type="term" value="F:histone binding"/>
    <property type="evidence" value="ECO:0007669"/>
    <property type="project" value="TreeGrafter"/>
</dbReference>
<evidence type="ECO:0000256" key="1">
    <source>
        <dbReference type="ARBA" id="ARBA00004123"/>
    </source>
</evidence>
<accession>A0A396ZRP6</accession>
<dbReference type="GO" id="GO:0005524">
    <property type="term" value="F:ATP binding"/>
    <property type="evidence" value="ECO:0007669"/>
    <property type="project" value="UniProtKB-KW"/>
</dbReference>
<dbReference type="InterPro" id="IPR050520">
    <property type="entry name" value="INO80/SWR1_helicase"/>
</dbReference>
<evidence type="ECO:0000313" key="5">
    <source>
        <dbReference type="EMBL" id="RHX97841.1"/>
    </source>
</evidence>
<comment type="subcellular location">
    <subcellularLocation>
        <location evidence="1">Nucleus</location>
    </subcellularLocation>
</comment>
<keyword evidence="3" id="KW-0347">Helicase</keyword>
<comment type="caution">
    <text evidence="5">The sequence shown here is derived from an EMBL/GenBank/DDBJ whole genome shotgun (WGS) entry which is preliminary data.</text>
</comment>
<sequence>MARSSTRKALSGGNFMGMMNVLMQLRKVCNHPDLFEARPILCPFDMAPLTVFISPAMDVHNKVGKATSTALAAMVQSPTSRLNNWLEIMLKVLCFVHKARTTAPTLVVGSTLSAGRVQDALHSKETNDQRQHLYFPDKRLIQFDCGKLQQLDRLLRELKRGSHRCLIFSQMSSMLNILEIFLNVHG</sequence>
<dbReference type="SUPFAM" id="SSF52540">
    <property type="entry name" value="P-loop containing nucleoside triphosphate hydrolases"/>
    <property type="match status" value="1"/>
</dbReference>
<organism evidence="5 6">
    <name type="scientific">Aphanomyces astaci</name>
    <name type="common">Crayfish plague agent</name>
    <dbReference type="NCBI Taxonomy" id="112090"/>
    <lineage>
        <taxon>Eukaryota</taxon>
        <taxon>Sar</taxon>
        <taxon>Stramenopiles</taxon>
        <taxon>Oomycota</taxon>
        <taxon>Saprolegniomycetes</taxon>
        <taxon>Saprolegniales</taxon>
        <taxon>Verrucalvaceae</taxon>
        <taxon>Aphanomyces</taxon>
    </lineage>
</organism>
<evidence type="ECO:0000256" key="3">
    <source>
        <dbReference type="ARBA" id="ARBA00022806"/>
    </source>
</evidence>